<keyword evidence="5" id="KW-0808">Transferase</keyword>
<dbReference type="PANTHER" id="PTHR22763:SF162">
    <property type="entry name" value="TRANSMEMBRANE E3 UBIQUITIN-PROTEIN LIGASE 1"/>
    <property type="match status" value="1"/>
</dbReference>
<evidence type="ECO:0000256" key="8">
    <source>
        <dbReference type="ARBA" id="ARBA00022729"/>
    </source>
</evidence>
<protein>
    <recommendedName>
        <fullName evidence="4">RING-type E3 ubiquitin transferase</fullName>
        <ecNumber evidence="4">2.3.2.27</ecNumber>
    </recommendedName>
</protein>
<evidence type="ECO:0000256" key="1">
    <source>
        <dbReference type="ARBA" id="ARBA00000900"/>
    </source>
</evidence>
<evidence type="ECO:0000256" key="7">
    <source>
        <dbReference type="ARBA" id="ARBA00022723"/>
    </source>
</evidence>
<comment type="subcellular location">
    <subcellularLocation>
        <location evidence="2">Endomembrane system</location>
        <topology evidence="2">Multi-pass membrane protein</topology>
    </subcellularLocation>
</comment>
<feature type="domain" description="RING-type" evidence="17">
    <location>
        <begin position="582"/>
        <end position="626"/>
    </location>
</feature>
<dbReference type="InterPro" id="IPR011016">
    <property type="entry name" value="Znf_RING-CH"/>
</dbReference>
<feature type="transmembrane region" description="Helical" evidence="16">
    <location>
        <begin position="435"/>
        <end position="454"/>
    </location>
</feature>
<keyword evidence="9 14" id="KW-0863">Zinc-finger</keyword>
<feature type="transmembrane region" description="Helical" evidence="16">
    <location>
        <begin position="392"/>
        <end position="414"/>
    </location>
</feature>
<organism evidence="18 19">
    <name type="scientific">Sphagnum jensenii</name>
    <dbReference type="NCBI Taxonomy" id="128206"/>
    <lineage>
        <taxon>Eukaryota</taxon>
        <taxon>Viridiplantae</taxon>
        <taxon>Streptophyta</taxon>
        <taxon>Embryophyta</taxon>
        <taxon>Bryophyta</taxon>
        <taxon>Sphagnophytina</taxon>
        <taxon>Sphagnopsida</taxon>
        <taxon>Sphagnales</taxon>
        <taxon>Sphagnaceae</taxon>
        <taxon>Sphagnum</taxon>
    </lineage>
</organism>
<evidence type="ECO:0000256" key="14">
    <source>
        <dbReference type="PROSITE-ProRule" id="PRU00175"/>
    </source>
</evidence>
<feature type="transmembrane region" description="Helical" evidence="16">
    <location>
        <begin position="326"/>
        <end position="345"/>
    </location>
</feature>
<evidence type="ECO:0000256" key="4">
    <source>
        <dbReference type="ARBA" id="ARBA00012483"/>
    </source>
</evidence>
<keyword evidence="19" id="KW-1185">Reference proteome</keyword>
<evidence type="ECO:0000256" key="16">
    <source>
        <dbReference type="SAM" id="Phobius"/>
    </source>
</evidence>
<evidence type="ECO:0000256" key="15">
    <source>
        <dbReference type="SAM" id="MobiDB-lite"/>
    </source>
</evidence>
<dbReference type="PROSITE" id="PS50089">
    <property type="entry name" value="ZF_RING_2"/>
    <property type="match status" value="1"/>
</dbReference>
<dbReference type="SUPFAM" id="SSF57850">
    <property type="entry name" value="RING/U-box"/>
    <property type="match status" value="1"/>
</dbReference>
<keyword evidence="7" id="KW-0479">Metal-binding</keyword>
<dbReference type="EC" id="2.3.2.27" evidence="4"/>
<evidence type="ECO:0000259" key="17">
    <source>
        <dbReference type="PROSITE" id="PS50089"/>
    </source>
</evidence>
<dbReference type="InterPro" id="IPR050731">
    <property type="entry name" value="HRD1_E3_ubiq-ligases"/>
</dbReference>
<evidence type="ECO:0000256" key="5">
    <source>
        <dbReference type="ARBA" id="ARBA00022679"/>
    </source>
</evidence>
<dbReference type="Pfam" id="PF11145">
    <property type="entry name" value="DUF2921"/>
    <property type="match status" value="1"/>
</dbReference>
<evidence type="ECO:0000256" key="12">
    <source>
        <dbReference type="ARBA" id="ARBA00022989"/>
    </source>
</evidence>
<evidence type="ECO:0000256" key="6">
    <source>
        <dbReference type="ARBA" id="ARBA00022692"/>
    </source>
</evidence>
<keyword evidence="11" id="KW-0862">Zinc</keyword>
<keyword evidence="6 16" id="KW-0812">Transmembrane</keyword>
<evidence type="ECO:0000313" key="18">
    <source>
        <dbReference type="EMBL" id="CAK9859577.1"/>
    </source>
</evidence>
<evidence type="ECO:0000256" key="13">
    <source>
        <dbReference type="ARBA" id="ARBA00023136"/>
    </source>
</evidence>
<keyword evidence="13 16" id="KW-0472">Membrane</keyword>
<evidence type="ECO:0000256" key="2">
    <source>
        <dbReference type="ARBA" id="ARBA00004127"/>
    </source>
</evidence>
<evidence type="ECO:0000313" key="19">
    <source>
        <dbReference type="Proteomes" id="UP001497522"/>
    </source>
</evidence>
<dbReference type="InterPro" id="IPR021319">
    <property type="entry name" value="DUF2921"/>
</dbReference>
<evidence type="ECO:0000256" key="3">
    <source>
        <dbReference type="ARBA" id="ARBA00004906"/>
    </source>
</evidence>
<name>A0ABP1AAU2_9BRYO</name>
<accession>A0ABP1AAU2</accession>
<dbReference type="SMART" id="SM00744">
    <property type="entry name" value="RINGv"/>
    <property type="match status" value="1"/>
</dbReference>
<gene>
    <name evidence="18" type="ORF">CSSPJE1EN2_LOCUS2572</name>
</gene>
<keyword evidence="12 16" id="KW-1133">Transmembrane helix</keyword>
<reference evidence="18" key="1">
    <citation type="submission" date="2024-03" db="EMBL/GenBank/DDBJ databases">
        <authorList>
            <consortium name="ELIXIR-Norway"/>
            <consortium name="Elixir Norway"/>
        </authorList>
    </citation>
    <scope>NUCLEOTIDE SEQUENCE</scope>
</reference>
<feature type="transmembrane region" description="Helical" evidence="16">
    <location>
        <begin position="365"/>
        <end position="386"/>
    </location>
</feature>
<feature type="transmembrane region" description="Helical" evidence="16">
    <location>
        <begin position="460"/>
        <end position="479"/>
    </location>
</feature>
<proteinExistence type="predicted"/>
<dbReference type="EMBL" id="OZ023711">
    <property type="protein sequence ID" value="CAK9859577.1"/>
    <property type="molecule type" value="Genomic_DNA"/>
</dbReference>
<feature type="transmembrane region" description="Helical" evidence="16">
    <location>
        <begin position="519"/>
        <end position="539"/>
    </location>
</feature>
<dbReference type="Pfam" id="PF13639">
    <property type="entry name" value="zf-RING_2"/>
    <property type="match status" value="1"/>
</dbReference>
<keyword evidence="8" id="KW-0732">Signal</keyword>
<sequence length="632" mass="71669">MSLVGTHWPGEPGLASEEGVATQGGLSSRNERKRRRRVVGALGRCERKWVEKNGLKRRVCAMSLLLWLALECVLLGAAVGHRPLKDTRVLEFDNPLWLNERLFTEGDGGPAVGPYSMLNITGIYKGTWDLHNGNNLSGQIPTFEKMSGNVIFELMSLATDIHGIHYIKGVVVMRNGIYLSDGDLKMKIEGIYVWPFRQLRMVLTSAMDSNINREEDFIQSSPYHLLGMFSSQVLQDSPQDYTRPLKKSSSIAELGKICKIQLVAQVSTMSSEHKHEHSPAAEHEQQTFEIQGLMEAPMIDNEEGVCFSQLIVNATSVNVGVYFNKAVNYTLMVTFISFLQALFLIRQMERSNTQLGAMKVSLLMIGQQAIMDAYLCLLHLTAGILVESLFNAFAMAAFFKFVIFSMFEMRYLLAIWKAQRPAASGEGWETMRRELSVLYSRLYGFLLGGILIVYELHHLLQYILFFFYSFWIPQIVGNVVRDTRKPLHPQYIVGITVTRLAIPLYIFGCPNNFMGVETNIRWCIGLTIFLALQATILLLQHYFGARCFIPHQMLPEKYSYFRKVEKSSTTIVGADESVVVDCVICMVSVDMAQWSTESMVTPCDHFFHAGCLQRWMDIKMECPTCRRQLPPM</sequence>
<evidence type="ECO:0000256" key="9">
    <source>
        <dbReference type="ARBA" id="ARBA00022771"/>
    </source>
</evidence>
<dbReference type="SMART" id="SM00184">
    <property type="entry name" value="RING"/>
    <property type="match status" value="1"/>
</dbReference>
<comment type="pathway">
    <text evidence="3">Protein modification; protein ubiquitination.</text>
</comment>
<comment type="catalytic activity">
    <reaction evidence="1">
        <text>S-ubiquitinyl-[E2 ubiquitin-conjugating enzyme]-L-cysteine + [acceptor protein]-L-lysine = [E2 ubiquitin-conjugating enzyme]-L-cysteine + N(6)-ubiquitinyl-[acceptor protein]-L-lysine.</text>
        <dbReference type="EC" id="2.3.2.27"/>
    </reaction>
</comment>
<dbReference type="InterPro" id="IPR001841">
    <property type="entry name" value="Znf_RING"/>
</dbReference>
<evidence type="ECO:0000256" key="10">
    <source>
        <dbReference type="ARBA" id="ARBA00022786"/>
    </source>
</evidence>
<evidence type="ECO:0000256" key="11">
    <source>
        <dbReference type="ARBA" id="ARBA00022833"/>
    </source>
</evidence>
<dbReference type="Gene3D" id="3.30.40.10">
    <property type="entry name" value="Zinc/RING finger domain, C3HC4 (zinc finger)"/>
    <property type="match status" value="1"/>
</dbReference>
<feature type="region of interest" description="Disordered" evidence="15">
    <location>
        <begin position="1"/>
        <end position="32"/>
    </location>
</feature>
<keyword evidence="10" id="KW-0833">Ubl conjugation pathway</keyword>
<dbReference type="Proteomes" id="UP001497522">
    <property type="component" value="Chromosome 10"/>
</dbReference>
<dbReference type="PANTHER" id="PTHR22763">
    <property type="entry name" value="RING ZINC FINGER PROTEIN"/>
    <property type="match status" value="1"/>
</dbReference>
<dbReference type="InterPro" id="IPR013083">
    <property type="entry name" value="Znf_RING/FYVE/PHD"/>
</dbReference>